<evidence type="ECO:0000256" key="1">
    <source>
        <dbReference type="ARBA" id="ARBA00004589"/>
    </source>
</evidence>
<keyword evidence="11" id="KW-1185">Reference proteome</keyword>
<keyword evidence="5" id="KW-0325">Glycoprotein</keyword>
<keyword evidence="7" id="KW-1015">Disulfide bond</keyword>
<evidence type="ECO:0000259" key="9">
    <source>
        <dbReference type="Pfam" id="PF05730"/>
    </source>
</evidence>
<keyword evidence="4" id="KW-0964">Secreted</keyword>
<keyword evidence="5" id="KW-0472">Membrane</keyword>
<dbReference type="GO" id="GO:0098552">
    <property type="term" value="C:side of membrane"/>
    <property type="evidence" value="ECO:0007669"/>
    <property type="project" value="UniProtKB-KW"/>
</dbReference>
<dbReference type="Pfam" id="PF05730">
    <property type="entry name" value="CFEM"/>
    <property type="match status" value="1"/>
</dbReference>
<dbReference type="GO" id="GO:0005576">
    <property type="term" value="C:extracellular region"/>
    <property type="evidence" value="ECO:0007669"/>
    <property type="project" value="UniProtKB-SubCell"/>
</dbReference>
<accession>A0A0B2WRI8</accession>
<keyword evidence="6" id="KW-0732">Signal</keyword>
<keyword evidence="5" id="KW-0336">GPI-anchor</keyword>
<dbReference type="Proteomes" id="UP000030816">
    <property type="component" value="Unassembled WGS sequence"/>
</dbReference>
<dbReference type="EMBL" id="AZHE01000017">
    <property type="protein sequence ID" value="KHN96112.1"/>
    <property type="molecule type" value="Genomic_DNA"/>
</dbReference>
<dbReference type="GeneID" id="63740415"/>
<evidence type="ECO:0000256" key="8">
    <source>
        <dbReference type="ARBA" id="ARBA00023288"/>
    </source>
</evidence>
<evidence type="ECO:0000313" key="10">
    <source>
        <dbReference type="EMBL" id="KHN96112.1"/>
    </source>
</evidence>
<comment type="caution">
    <text evidence="10">The sequence shown here is derived from an EMBL/GenBank/DDBJ whole genome shotgun (WGS) entry which is preliminary data.</text>
</comment>
<dbReference type="RefSeq" id="XP_040677178.1">
    <property type="nucleotide sequence ID" value="XM_040824758.1"/>
</dbReference>
<gene>
    <name evidence="10" type="ORF">MAM_05960</name>
</gene>
<evidence type="ECO:0000256" key="2">
    <source>
        <dbReference type="ARBA" id="ARBA00004613"/>
    </source>
</evidence>
<dbReference type="InterPro" id="IPR008427">
    <property type="entry name" value="Extracellular_membr_CFEM_dom"/>
</dbReference>
<comment type="subcellular location">
    <subcellularLocation>
        <location evidence="1">Membrane</location>
        <topology evidence="1">Lipid-anchor</topology>
        <topology evidence="1">GPI-anchor</topology>
    </subcellularLocation>
    <subcellularLocation>
        <location evidence="2">Secreted</location>
    </subcellularLocation>
</comment>
<sequence length="60" mass="6889">MHKAMDYSGCVYTDTRCSCERNKNVNKVLKPCITAHCTWEECTRVKKQFKAACEELLADS</sequence>
<feature type="domain" description="CFEM" evidence="9">
    <location>
        <begin position="3"/>
        <end position="54"/>
    </location>
</feature>
<evidence type="ECO:0000313" key="11">
    <source>
        <dbReference type="Proteomes" id="UP000030816"/>
    </source>
</evidence>
<reference evidence="10 11" key="1">
    <citation type="journal article" date="2014" name="Proc. Natl. Acad. Sci. U.S.A.">
        <title>Trajectory and genomic determinants of fungal-pathogen speciation and host adaptation.</title>
        <authorList>
            <person name="Hu X."/>
            <person name="Xiao G."/>
            <person name="Zheng P."/>
            <person name="Shang Y."/>
            <person name="Su Y."/>
            <person name="Zhang X."/>
            <person name="Liu X."/>
            <person name="Zhan S."/>
            <person name="St Leger R.J."/>
            <person name="Wang C."/>
        </authorList>
    </citation>
    <scope>NUCLEOTIDE SEQUENCE [LARGE SCALE GENOMIC DNA]</scope>
    <source>
        <strain evidence="10 11">ARSEF 1941</strain>
    </source>
</reference>
<name>A0A0B2WRI8_METAS</name>
<dbReference type="AlphaFoldDB" id="A0A0B2WRI8"/>
<evidence type="ECO:0000256" key="6">
    <source>
        <dbReference type="ARBA" id="ARBA00022729"/>
    </source>
</evidence>
<proteinExistence type="inferred from homology"/>
<protein>
    <submittedName>
        <fullName evidence="10">Extracellular membrane protein, CFEM domain protein</fullName>
    </submittedName>
</protein>
<evidence type="ECO:0000256" key="4">
    <source>
        <dbReference type="ARBA" id="ARBA00022525"/>
    </source>
</evidence>
<dbReference type="HOGENOM" id="CLU_2942267_0_0_1"/>
<keyword evidence="8" id="KW-0449">Lipoprotein</keyword>
<evidence type="ECO:0000256" key="7">
    <source>
        <dbReference type="ARBA" id="ARBA00023157"/>
    </source>
</evidence>
<comment type="similarity">
    <text evidence="3">Belongs to the RBT5 family.</text>
</comment>
<dbReference type="OrthoDB" id="4939983at2759"/>
<evidence type="ECO:0000256" key="3">
    <source>
        <dbReference type="ARBA" id="ARBA00010031"/>
    </source>
</evidence>
<organism evidence="10 11">
    <name type="scientific">Metarhizium album (strain ARSEF 1941)</name>
    <dbReference type="NCBI Taxonomy" id="1081103"/>
    <lineage>
        <taxon>Eukaryota</taxon>
        <taxon>Fungi</taxon>
        <taxon>Dikarya</taxon>
        <taxon>Ascomycota</taxon>
        <taxon>Pezizomycotina</taxon>
        <taxon>Sordariomycetes</taxon>
        <taxon>Hypocreomycetidae</taxon>
        <taxon>Hypocreales</taxon>
        <taxon>Clavicipitaceae</taxon>
        <taxon>Metarhizium</taxon>
    </lineage>
</organism>
<evidence type="ECO:0000256" key="5">
    <source>
        <dbReference type="ARBA" id="ARBA00022622"/>
    </source>
</evidence>